<dbReference type="PANTHER" id="PTHR43143:SF1">
    <property type="entry name" value="SERINE_THREONINE-PROTEIN PHOSPHATASE CPPED1"/>
    <property type="match status" value="1"/>
</dbReference>
<evidence type="ECO:0000259" key="4">
    <source>
        <dbReference type="Pfam" id="PF16371"/>
    </source>
</evidence>
<evidence type="ECO:0000313" key="5">
    <source>
        <dbReference type="EMBL" id="WEK35646.1"/>
    </source>
</evidence>
<accession>A0AAJ6BHW1</accession>
<evidence type="ECO:0000256" key="1">
    <source>
        <dbReference type="SAM" id="SignalP"/>
    </source>
</evidence>
<dbReference type="InterPro" id="IPR051918">
    <property type="entry name" value="STPP_CPPED1"/>
</dbReference>
<organism evidence="5 6">
    <name type="scientific">Candidatus Pseudobacter hemicellulosilyticus</name>
    <dbReference type="NCBI Taxonomy" id="3121375"/>
    <lineage>
        <taxon>Bacteria</taxon>
        <taxon>Pseudomonadati</taxon>
        <taxon>Bacteroidota</taxon>
        <taxon>Chitinophagia</taxon>
        <taxon>Chitinophagales</taxon>
        <taxon>Chitinophagaceae</taxon>
        <taxon>Pseudobacter</taxon>
    </lineage>
</organism>
<feature type="domain" description="Calcineurin-like phosphoesterase C-terminal" evidence="3">
    <location>
        <begin position="335"/>
        <end position="481"/>
    </location>
</feature>
<feature type="signal peptide" evidence="1">
    <location>
        <begin position="1"/>
        <end position="23"/>
    </location>
</feature>
<gene>
    <name evidence="5" type="ORF">P0Y53_24435</name>
</gene>
<dbReference type="InterPro" id="IPR004843">
    <property type="entry name" value="Calcineurin-like_PHP"/>
</dbReference>
<evidence type="ECO:0000313" key="6">
    <source>
        <dbReference type="Proteomes" id="UP001220610"/>
    </source>
</evidence>
<dbReference type="EMBL" id="CP119311">
    <property type="protein sequence ID" value="WEK35646.1"/>
    <property type="molecule type" value="Genomic_DNA"/>
</dbReference>
<dbReference type="SUPFAM" id="SSF56300">
    <property type="entry name" value="Metallo-dependent phosphatases"/>
    <property type="match status" value="1"/>
</dbReference>
<dbReference type="InterPro" id="IPR032285">
    <property type="entry name" value="Metallophos_N"/>
</dbReference>
<reference evidence="5" key="1">
    <citation type="submission" date="2023-03" db="EMBL/GenBank/DDBJ databases">
        <title>Andean soil-derived lignocellulolytic bacterial consortium as a source of novel taxa and putative plastic-active enzymes.</title>
        <authorList>
            <person name="Diaz-Garcia L."/>
            <person name="Chuvochina M."/>
            <person name="Feuerriegel G."/>
            <person name="Bunk B."/>
            <person name="Sproer C."/>
            <person name="Streit W.R."/>
            <person name="Rodriguez L.M."/>
            <person name="Overmann J."/>
            <person name="Jimenez D.J."/>
        </authorList>
    </citation>
    <scope>NUCLEOTIDE SEQUENCE</scope>
    <source>
        <strain evidence="5">MAG 7</strain>
    </source>
</reference>
<feature type="domain" description="Calcineurin-like phosphoesterase N-terminal" evidence="4">
    <location>
        <begin position="34"/>
        <end position="110"/>
    </location>
</feature>
<protein>
    <submittedName>
        <fullName evidence="5">Calcineurin-like phosphoesterase family protein</fullName>
    </submittedName>
</protein>
<proteinExistence type="predicted"/>
<dbReference type="Pfam" id="PF16370">
    <property type="entry name" value="MetallophosC"/>
    <property type="match status" value="1"/>
</dbReference>
<dbReference type="GO" id="GO:0016787">
    <property type="term" value="F:hydrolase activity"/>
    <property type="evidence" value="ECO:0007669"/>
    <property type="project" value="InterPro"/>
</dbReference>
<evidence type="ECO:0000259" key="2">
    <source>
        <dbReference type="Pfam" id="PF00149"/>
    </source>
</evidence>
<dbReference type="Pfam" id="PF00149">
    <property type="entry name" value="Metallophos"/>
    <property type="match status" value="1"/>
</dbReference>
<dbReference type="Pfam" id="PF16371">
    <property type="entry name" value="MetallophosN"/>
    <property type="match status" value="1"/>
</dbReference>
<dbReference type="PANTHER" id="PTHR43143">
    <property type="entry name" value="METALLOPHOSPHOESTERASE, CALCINEURIN SUPERFAMILY"/>
    <property type="match status" value="1"/>
</dbReference>
<feature type="domain" description="Calcineurin-like phosphoesterase" evidence="2">
    <location>
        <begin position="154"/>
        <end position="323"/>
    </location>
</feature>
<dbReference type="AlphaFoldDB" id="A0AAJ6BHW1"/>
<feature type="chain" id="PRO_5042601521" evidence="1">
    <location>
        <begin position="24"/>
        <end position="487"/>
    </location>
</feature>
<dbReference type="SUPFAM" id="SSF49464">
    <property type="entry name" value="Carboxypeptidase regulatory domain-like"/>
    <property type="match status" value="1"/>
</dbReference>
<keyword evidence="1" id="KW-0732">Signal</keyword>
<dbReference type="Proteomes" id="UP001220610">
    <property type="component" value="Chromosome"/>
</dbReference>
<dbReference type="InterPro" id="IPR008969">
    <property type="entry name" value="CarboxyPept-like_regulatory"/>
</dbReference>
<dbReference type="InterPro" id="IPR029052">
    <property type="entry name" value="Metallo-depent_PP-like"/>
</dbReference>
<name>A0AAJ6BHW1_9BACT</name>
<sequence length="487" mass="54477">MSAIVRYCTYAAICLLFATRIQAQALRHVTISGIVTDQAGKPISRVAVTDGISIVTTDAKGQYSIASTTEASFVYITIPSGYEVPVNNGCAAFYTNLHPDAKGRCKANFMLQKMDRSDDHHFAIVWADTQIKTPRHAEQLMETPVPDTRALAAELAKTGPVHGISVGDIIWDAPAMIPEYKKAVSATGIPFFQVLGNHDMDLYVRTDELSDRRYNEAFGPSWYSFNRGKAHYVVLDNVFYYGVGYNYIGYLNERQLRWLEQDLALVPKGSPVFVSMHIPAYTNEKQLYNLPKDEPGNITLNRKHFYKLLQPYRAHLLLGHAHTNENLEEDGVLLHIHGAVCGAWWLSDLCHDGTPMGYGVYEVRGDSVSWYYKSIGHPAEHQLRVFAPGSDSTRPGQLVANVWNWDSAWKVEWLADGQPQGPMTAGIGVDPETVRRYGKADRTGLYDWVTPGRSAHLFYATPPPGVRTITVQATDRFGKTYREELSL</sequence>
<evidence type="ECO:0000259" key="3">
    <source>
        <dbReference type="Pfam" id="PF16370"/>
    </source>
</evidence>
<dbReference type="InterPro" id="IPR032288">
    <property type="entry name" value="Metallophos_C"/>
</dbReference>
<dbReference type="Gene3D" id="3.60.21.10">
    <property type="match status" value="1"/>
</dbReference>